<dbReference type="InterPro" id="IPR016181">
    <property type="entry name" value="Acyl_CoA_acyltransferase"/>
</dbReference>
<keyword evidence="3" id="KW-0012">Acyltransferase</keyword>
<reference evidence="5 6" key="1">
    <citation type="submission" date="2024-03" db="EMBL/GenBank/DDBJ databases">
        <title>The genome assembly and annotation of the cricket Gryllus longicercus Weissman &amp; Gray.</title>
        <authorList>
            <person name="Szrajer S."/>
            <person name="Gray D."/>
            <person name="Ylla G."/>
        </authorList>
    </citation>
    <scope>NUCLEOTIDE SEQUENCE [LARGE SCALE GENOMIC DNA]</scope>
    <source>
        <strain evidence="5">DAG 2021-001</strain>
        <tissue evidence="5">Whole body minus gut</tissue>
    </source>
</reference>
<dbReference type="PANTHER" id="PTHR13256:SF16">
    <property type="entry name" value="ALPHA_BETA-TUBULIN-N-ACETYLTRANSFERASE 9"/>
    <property type="match status" value="1"/>
</dbReference>
<comment type="similarity">
    <text evidence="1">Belongs to the acetyltransferase family. GNAT subfamily.</text>
</comment>
<dbReference type="InterPro" id="IPR000182">
    <property type="entry name" value="GNAT_dom"/>
</dbReference>
<keyword evidence="6" id="KW-1185">Reference proteome</keyword>
<dbReference type="PANTHER" id="PTHR13256">
    <property type="entry name" value="N-ACETYLTRANSFERASE 9"/>
    <property type="match status" value="1"/>
</dbReference>
<evidence type="ECO:0000313" key="5">
    <source>
        <dbReference type="EMBL" id="KAK7792390.1"/>
    </source>
</evidence>
<dbReference type="Proteomes" id="UP001378592">
    <property type="component" value="Unassembled WGS sequence"/>
</dbReference>
<feature type="domain" description="N-acetyltransferase" evidence="4">
    <location>
        <begin position="14"/>
        <end position="155"/>
    </location>
</feature>
<keyword evidence="2" id="KW-0808">Transferase</keyword>
<comment type="caution">
    <text evidence="5">The sequence shown here is derived from an EMBL/GenBank/DDBJ whole genome shotgun (WGS) entry which is preliminary data.</text>
</comment>
<organism evidence="5 6">
    <name type="scientific">Gryllus longicercus</name>
    <dbReference type="NCBI Taxonomy" id="2509291"/>
    <lineage>
        <taxon>Eukaryota</taxon>
        <taxon>Metazoa</taxon>
        <taxon>Ecdysozoa</taxon>
        <taxon>Arthropoda</taxon>
        <taxon>Hexapoda</taxon>
        <taxon>Insecta</taxon>
        <taxon>Pterygota</taxon>
        <taxon>Neoptera</taxon>
        <taxon>Polyneoptera</taxon>
        <taxon>Orthoptera</taxon>
        <taxon>Ensifera</taxon>
        <taxon>Gryllidea</taxon>
        <taxon>Grylloidea</taxon>
        <taxon>Gryllidae</taxon>
        <taxon>Gryllinae</taxon>
        <taxon>Gryllus</taxon>
    </lineage>
</organism>
<dbReference type="Pfam" id="PF13302">
    <property type="entry name" value="Acetyltransf_3"/>
    <property type="match status" value="1"/>
</dbReference>
<dbReference type="EMBL" id="JAZDUA010000451">
    <property type="protein sequence ID" value="KAK7792390.1"/>
    <property type="molecule type" value="Genomic_DNA"/>
</dbReference>
<protein>
    <recommendedName>
        <fullName evidence="4">N-acetyltransferase domain-containing protein</fullName>
    </recommendedName>
</protein>
<evidence type="ECO:0000313" key="6">
    <source>
        <dbReference type="Proteomes" id="UP001378592"/>
    </source>
</evidence>
<dbReference type="SUPFAM" id="SSF55729">
    <property type="entry name" value="Acyl-CoA N-acyltransferases (Nat)"/>
    <property type="match status" value="1"/>
</dbReference>
<gene>
    <name evidence="5" type="ORF">R5R35_007740</name>
</gene>
<accession>A0AAN9V9V8</accession>
<sequence length="175" mass="20280">MKKNDNIKIIGRTVILVPYKRIHVDKYHEWMKSKELQELTASEELSLEEEYKMQETWHIDDDNAMIGDTNLFLLGNDVAEAEIMIAEAFARGKGRGKEAMLLMLKYGCDKLCIKKYIAKIGTNNSRSITMFQNMGFIQVSESNVFKEVTLEKHVTDEWHTWLNDKTNLSLIAPYT</sequence>
<evidence type="ECO:0000256" key="1">
    <source>
        <dbReference type="ARBA" id="ARBA00009342"/>
    </source>
</evidence>
<evidence type="ECO:0000256" key="2">
    <source>
        <dbReference type="ARBA" id="ARBA00022679"/>
    </source>
</evidence>
<dbReference type="Gene3D" id="3.40.630.30">
    <property type="match status" value="1"/>
</dbReference>
<evidence type="ECO:0000259" key="4">
    <source>
        <dbReference type="PROSITE" id="PS51186"/>
    </source>
</evidence>
<proteinExistence type="inferred from homology"/>
<dbReference type="PROSITE" id="PS51186">
    <property type="entry name" value="GNAT"/>
    <property type="match status" value="1"/>
</dbReference>
<name>A0AAN9V9V8_9ORTH</name>
<dbReference type="GO" id="GO:0008080">
    <property type="term" value="F:N-acetyltransferase activity"/>
    <property type="evidence" value="ECO:0007669"/>
    <property type="project" value="InterPro"/>
</dbReference>
<evidence type="ECO:0000256" key="3">
    <source>
        <dbReference type="ARBA" id="ARBA00023315"/>
    </source>
</evidence>
<dbReference type="AlphaFoldDB" id="A0AAN9V9V8"/>
<dbReference type="InterPro" id="IPR039135">
    <property type="entry name" value="NAT9-like"/>
</dbReference>